<keyword evidence="3" id="KW-1185">Reference proteome</keyword>
<dbReference type="Proteomes" id="UP000053573">
    <property type="component" value="Unassembled WGS sequence"/>
</dbReference>
<feature type="transmembrane region" description="Helical" evidence="1">
    <location>
        <begin position="12"/>
        <end position="30"/>
    </location>
</feature>
<comment type="caution">
    <text evidence="2">The sequence shown here is derived from an EMBL/GenBank/DDBJ whole genome shotgun (WGS) entry which is preliminary data.</text>
</comment>
<feature type="transmembrane region" description="Helical" evidence="1">
    <location>
        <begin position="110"/>
        <end position="127"/>
    </location>
</feature>
<proteinExistence type="predicted"/>
<keyword evidence="1" id="KW-0472">Membrane</keyword>
<dbReference type="EMBL" id="LDEV01001460">
    <property type="protein sequence ID" value="KLJ11608.1"/>
    <property type="molecule type" value="Genomic_DNA"/>
</dbReference>
<gene>
    <name evidence="2" type="ORF">EMPG_13216</name>
</gene>
<protein>
    <submittedName>
        <fullName evidence="2">Uncharacterized protein</fullName>
    </submittedName>
</protein>
<dbReference type="AlphaFoldDB" id="A0A0H1BKE9"/>
<feature type="transmembrane region" description="Helical" evidence="1">
    <location>
        <begin position="81"/>
        <end position="98"/>
    </location>
</feature>
<keyword evidence="1" id="KW-0812">Transmembrane</keyword>
<sequence>MLSHFTLRHIPALLVASATTFGGLLPFFNAEYAIKEFGLPQRIAASKQAQSVMVTQSARTTAIGITLLTFYSQGKLAEFDTILVILAYLGLVDGYVCWREGMPGKAAFRVAMGFLIAGWGWCGMTAGQ</sequence>
<evidence type="ECO:0000256" key="1">
    <source>
        <dbReference type="SAM" id="Phobius"/>
    </source>
</evidence>
<evidence type="ECO:0000313" key="3">
    <source>
        <dbReference type="Proteomes" id="UP000053573"/>
    </source>
</evidence>
<organism evidence="2 3">
    <name type="scientific">Blastomyces silverae</name>
    <dbReference type="NCBI Taxonomy" id="2060906"/>
    <lineage>
        <taxon>Eukaryota</taxon>
        <taxon>Fungi</taxon>
        <taxon>Dikarya</taxon>
        <taxon>Ascomycota</taxon>
        <taxon>Pezizomycotina</taxon>
        <taxon>Eurotiomycetes</taxon>
        <taxon>Eurotiomycetidae</taxon>
        <taxon>Onygenales</taxon>
        <taxon>Ajellomycetaceae</taxon>
        <taxon>Blastomyces</taxon>
    </lineage>
</organism>
<reference evidence="3" key="1">
    <citation type="journal article" date="2015" name="PLoS Genet.">
        <title>The dynamic genome and transcriptome of the human fungal pathogen Blastomyces and close relative Emmonsia.</title>
        <authorList>
            <person name="Munoz J.F."/>
            <person name="Gauthier G.M."/>
            <person name="Desjardins C.A."/>
            <person name="Gallo J.E."/>
            <person name="Holder J."/>
            <person name="Sullivan T.D."/>
            <person name="Marty A.J."/>
            <person name="Carmen J.C."/>
            <person name="Chen Z."/>
            <person name="Ding L."/>
            <person name="Gujja S."/>
            <person name="Magrini V."/>
            <person name="Misas E."/>
            <person name="Mitreva M."/>
            <person name="Priest M."/>
            <person name="Saif S."/>
            <person name="Whiston E.A."/>
            <person name="Young S."/>
            <person name="Zeng Q."/>
            <person name="Goldman W.E."/>
            <person name="Mardis E.R."/>
            <person name="Taylor J.W."/>
            <person name="McEwen J.G."/>
            <person name="Clay O.K."/>
            <person name="Klein B.S."/>
            <person name="Cuomo C.A."/>
        </authorList>
    </citation>
    <scope>NUCLEOTIDE SEQUENCE [LARGE SCALE GENOMIC DNA]</scope>
    <source>
        <strain evidence="3">UAMH 139</strain>
    </source>
</reference>
<evidence type="ECO:0000313" key="2">
    <source>
        <dbReference type="EMBL" id="KLJ11608.1"/>
    </source>
</evidence>
<keyword evidence="1" id="KW-1133">Transmembrane helix</keyword>
<dbReference type="OrthoDB" id="2989864at2759"/>
<dbReference type="Pfam" id="PF14087">
    <property type="entry name" value="DUF4267"/>
    <property type="match status" value="1"/>
</dbReference>
<name>A0A0H1BKE9_9EURO</name>
<dbReference type="InterPro" id="IPR025363">
    <property type="entry name" value="DUF4267"/>
</dbReference>
<accession>A0A0H1BKE9</accession>